<organism evidence="1 2">
    <name type="scientific">Sistotremastrum suecicum HHB10207 ss-3</name>
    <dbReference type="NCBI Taxonomy" id="1314776"/>
    <lineage>
        <taxon>Eukaryota</taxon>
        <taxon>Fungi</taxon>
        <taxon>Dikarya</taxon>
        <taxon>Basidiomycota</taxon>
        <taxon>Agaricomycotina</taxon>
        <taxon>Agaricomycetes</taxon>
        <taxon>Sistotremastrales</taxon>
        <taxon>Sistotremastraceae</taxon>
        <taxon>Sistotremastrum</taxon>
    </lineage>
</organism>
<dbReference type="AlphaFoldDB" id="A0A165XAS1"/>
<dbReference type="STRING" id="1314776.A0A165XAS1"/>
<accession>A0A165XAS1</accession>
<protein>
    <recommendedName>
        <fullName evidence="3">HNH nuclease domain-containing protein</fullName>
    </recommendedName>
</protein>
<evidence type="ECO:0008006" key="3">
    <source>
        <dbReference type="Google" id="ProtNLM"/>
    </source>
</evidence>
<reference evidence="1 2" key="1">
    <citation type="journal article" date="2016" name="Mol. Biol. Evol.">
        <title>Comparative Genomics of Early-Diverging Mushroom-Forming Fungi Provides Insights into the Origins of Lignocellulose Decay Capabilities.</title>
        <authorList>
            <person name="Nagy L.G."/>
            <person name="Riley R."/>
            <person name="Tritt A."/>
            <person name="Adam C."/>
            <person name="Daum C."/>
            <person name="Floudas D."/>
            <person name="Sun H."/>
            <person name="Yadav J.S."/>
            <person name="Pangilinan J."/>
            <person name="Larsson K.H."/>
            <person name="Matsuura K."/>
            <person name="Barry K."/>
            <person name="Labutti K."/>
            <person name="Kuo R."/>
            <person name="Ohm R.A."/>
            <person name="Bhattacharya S.S."/>
            <person name="Shirouzu T."/>
            <person name="Yoshinaga Y."/>
            <person name="Martin F.M."/>
            <person name="Grigoriev I.V."/>
            <person name="Hibbett D.S."/>
        </authorList>
    </citation>
    <scope>NUCLEOTIDE SEQUENCE [LARGE SCALE GENOMIC DNA]</scope>
    <source>
        <strain evidence="1 2">HHB10207 ss-3</strain>
    </source>
</reference>
<dbReference type="EMBL" id="KV428407">
    <property type="protein sequence ID" value="KZT32006.1"/>
    <property type="molecule type" value="Genomic_DNA"/>
</dbReference>
<evidence type="ECO:0000313" key="1">
    <source>
        <dbReference type="EMBL" id="KZT32006.1"/>
    </source>
</evidence>
<sequence length="433" mass="48603">MSRYSSGEGTETWYSGGLMKSDIQEFTDPHQGISPEVPLVLTHALSDAGVSTHTKDLPLLEGQDLMLGPVRRGTSEVQRAYRSVYEWQQTLPADTPAIVTRSRVAARLLGYLLIFAPTKSGMESLARQIESAQSKPQLYQELSDRIIRVLIRCFAVRSRGANPEKIDLDHPTRPSTEERDSVARLQVVETTKSISALTKTKIVKRDAGCALSTPTAQKNEARRIVSQSETIHIIPRSLNCNLSSEGKRDWTGSVYAFMDEYADIKLEDLRGKLIDGPTNLMQLVTIFHELVDDLRMSLIPLRDPKDEWLIIPDQYTLWYEDSAHGSLPRNFDHNSGDIIKLTNHTHPSDGDYVPLPNPKFWAVHSAATRAFQFSGAVRPTATRISRLCFCSAHRFGPQSAFYAGKIKMFLFKDQLGVRKPDSILIYGIQKHPI</sequence>
<dbReference type="OrthoDB" id="2104739at2759"/>
<keyword evidence="2" id="KW-1185">Reference proteome</keyword>
<gene>
    <name evidence="1" type="ORF">SISSUDRAFT_1038038</name>
</gene>
<evidence type="ECO:0000313" key="2">
    <source>
        <dbReference type="Proteomes" id="UP000076798"/>
    </source>
</evidence>
<name>A0A165XAS1_9AGAM</name>
<proteinExistence type="predicted"/>
<dbReference type="Proteomes" id="UP000076798">
    <property type="component" value="Unassembled WGS sequence"/>
</dbReference>